<proteinExistence type="predicted"/>
<dbReference type="HOGENOM" id="CLU_082100_0_0_2"/>
<feature type="transmembrane region" description="Helical" evidence="1">
    <location>
        <begin position="46"/>
        <end position="65"/>
    </location>
</feature>
<name>D3S0R7_FERPA</name>
<evidence type="ECO:0000313" key="3">
    <source>
        <dbReference type="Proteomes" id="UP000002613"/>
    </source>
</evidence>
<organism evidence="2 3">
    <name type="scientific">Ferroglobus placidus (strain DSM 10642 / AEDII12DO)</name>
    <dbReference type="NCBI Taxonomy" id="589924"/>
    <lineage>
        <taxon>Archaea</taxon>
        <taxon>Methanobacteriati</taxon>
        <taxon>Methanobacteriota</taxon>
        <taxon>Archaeoglobi</taxon>
        <taxon>Archaeoglobales</taxon>
        <taxon>Archaeoglobaceae</taxon>
        <taxon>Ferroglobus</taxon>
    </lineage>
</organism>
<feature type="transmembrane region" description="Helical" evidence="1">
    <location>
        <begin position="169"/>
        <end position="189"/>
    </location>
</feature>
<protein>
    <recommendedName>
        <fullName evidence="4">DUF1614 domain-containing protein</fullName>
    </recommendedName>
</protein>
<dbReference type="eggNOG" id="arCOG02159">
    <property type="taxonomic scope" value="Archaea"/>
</dbReference>
<evidence type="ECO:0000313" key="2">
    <source>
        <dbReference type="EMBL" id="ADC66308.1"/>
    </source>
</evidence>
<dbReference type="RefSeq" id="WP_012966646.1">
    <property type="nucleotide sequence ID" value="NC_013849.1"/>
</dbReference>
<dbReference type="STRING" id="589924.Ferp_2179"/>
<dbReference type="OrthoDB" id="46118at2157"/>
<dbReference type="Proteomes" id="UP000002613">
    <property type="component" value="Chromosome"/>
</dbReference>
<gene>
    <name evidence="2" type="ordered locus">Ferp_2179</name>
</gene>
<dbReference type="AlphaFoldDB" id="D3S0R7"/>
<dbReference type="EMBL" id="CP001899">
    <property type="protein sequence ID" value="ADC66308.1"/>
    <property type="molecule type" value="Genomic_DNA"/>
</dbReference>
<dbReference type="KEGG" id="fpl:Ferp_2179"/>
<sequence>MRYFFPPLILPLFILFILLPFFALTFVLTTTQVFKTLFGISTLEALMIFSLIVIGSFVNIPVYKIEGREVVRRRSIFGIFYYYYVEKKQIVVAINVGGALIPSILALKVLLTLPILPTLLSIAIASILIYFFAKPIPGVGIAVPLFIPPLIALMCSFTIAQIFELNLLTLPKLAFVSGVFGSIIGADLMHLKDVEKIGSGVVSIGGAGTFDGIFLTGVFSVVFSFLLL</sequence>
<keyword evidence="1" id="KW-0472">Membrane</keyword>
<feature type="transmembrane region" description="Helical" evidence="1">
    <location>
        <begin position="90"/>
        <end position="109"/>
    </location>
</feature>
<evidence type="ECO:0008006" key="4">
    <source>
        <dbReference type="Google" id="ProtNLM"/>
    </source>
</evidence>
<feature type="transmembrane region" description="Helical" evidence="1">
    <location>
        <begin position="115"/>
        <end position="133"/>
    </location>
</feature>
<keyword evidence="3" id="KW-1185">Reference proteome</keyword>
<feature type="transmembrane region" description="Helical" evidence="1">
    <location>
        <begin position="12"/>
        <end position="34"/>
    </location>
</feature>
<dbReference type="GeneID" id="8779717"/>
<reference evidence="3" key="1">
    <citation type="submission" date="2010-02" db="EMBL/GenBank/DDBJ databases">
        <title>Complete sequence of Ferroglobus placidus DSM 10642.</title>
        <authorList>
            <consortium name="US DOE Joint Genome Institute"/>
            <person name="Lucas S."/>
            <person name="Copeland A."/>
            <person name="Lapidus A."/>
            <person name="Cheng J.-F."/>
            <person name="Bruce D."/>
            <person name="Goodwin L."/>
            <person name="Pitluck S."/>
            <person name="Saunders E."/>
            <person name="Brettin T."/>
            <person name="Detter J.C."/>
            <person name="Han C."/>
            <person name="Tapia R."/>
            <person name="Larimer F."/>
            <person name="Land M."/>
            <person name="Hauser L."/>
            <person name="Kyrpides N."/>
            <person name="Ivanova N."/>
            <person name="Holmes D."/>
            <person name="Lovley D."/>
            <person name="Kyrpides N."/>
            <person name="Anderson I.J."/>
            <person name="Woyke T."/>
        </authorList>
    </citation>
    <scope>NUCLEOTIDE SEQUENCE [LARGE SCALE GENOMIC DNA]</scope>
    <source>
        <strain evidence="3">DSM 10642 / AEDII12DO</strain>
    </source>
</reference>
<keyword evidence="1" id="KW-0812">Transmembrane</keyword>
<dbReference type="InterPro" id="IPR011672">
    <property type="entry name" value="DUF1614"/>
</dbReference>
<dbReference type="Pfam" id="PF07758">
    <property type="entry name" value="DUF1614"/>
    <property type="match status" value="1"/>
</dbReference>
<evidence type="ECO:0000256" key="1">
    <source>
        <dbReference type="SAM" id="Phobius"/>
    </source>
</evidence>
<accession>D3S0R7</accession>
<keyword evidence="1" id="KW-1133">Transmembrane helix</keyword>
<feature type="transmembrane region" description="Helical" evidence="1">
    <location>
        <begin position="145"/>
        <end position="163"/>
    </location>
</feature>
<reference evidence="2 3" key="2">
    <citation type="journal article" date="2011" name="Stand. Genomic Sci.">
        <title>Complete genome sequence of Ferroglobus placidus AEDII12DO.</title>
        <authorList>
            <person name="Anderson I."/>
            <person name="Risso C."/>
            <person name="Holmes D."/>
            <person name="Lucas S."/>
            <person name="Copeland A."/>
            <person name="Lapidus A."/>
            <person name="Cheng J.F."/>
            <person name="Bruce D."/>
            <person name="Goodwin L."/>
            <person name="Pitluck S."/>
            <person name="Saunders E."/>
            <person name="Brettin T."/>
            <person name="Detter J.C."/>
            <person name="Han C."/>
            <person name="Tapia R."/>
            <person name="Larimer F."/>
            <person name="Land M."/>
            <person name="Hauser L."/>
            <person name="Woyke T."/>
            <person name="Lovley D."/>
            <person name="Kyrpides N."/>
            <person name="Ivanova N."/>
        </authorList>
    </citation>
    <scope>NUCLEOTIDE SEQUENCE [LARGE SCALE GENOMIC DNA]</scope>
    <source>
        <strain evidence="3">DSM 10642 / AEDII12DO</strain>
    </source>
</reference>
<feature type="transmembrane region" description="Helical" evidence="1">
    <location>
        <begin position="201"/>
        <end position="227"/>
    </location>
</feature>
<dbReference type="PaxDb" id="589924-Ferp_2179"/>